<name>A0AAU7UEC7_9DEIO</name>
<proteinExistence type="predicted"/>
<dbReference type="EMBL" id="CP158299">
    <property type="protein sequence ID" value="XBV86806.1"/>
    <property type="molecule type" value="Genomic_DNA"/>
</dbReference>
<gene>
    <name evidence="1" type="ORF">ABOD76_10980</name>
</gene>
<accession>A0AAU7UEC7</accession>
<organism evidence="1">
    <name type="scientific">Deinococcus sonorensis KR-87</name>
    <dbReference type="NCBI Taxonomy" id="694439"/>
    <lineage>
        <taxon>Bacteria</taxon>
        <taxon>Thermotogati</taxon>
        <taxon>Deinococcota</taxon>
        <taxon>Deinococci</taxon>
        <taxon>Deinococcales</taxon>
        <taxon>Deinococcaceae</taxon>
        <taxon>Deinococcus</taxon>
    </lineage>
</organism>
<dbReference type="GO" id="GO:0015627">
    <property type="term" value="C:type II protein secretion system complex"/>
    <property type="evidence" value="ECO:0007669"/>
    <property type="project" value="TreeGrafter"/>
</dbReference>
<evidence type="ECO:0000313" key="1">
    <source>
        <dbReference type="EMBL" id="XBV86806.1"/>
    </source>
</evidence>
<dbReference type="Pfam" id="PF12836">
    <property type="entry name" value="HHH_3"/>
    <property type="match status" value="1"/>
</dbReference>
<reference evidence="1" key="1">
    <citation type="submission" date="2024-06" db="EMBL/GenBank/DDBJ databases">
        <title>Draft Genome Sequence of Deinococcus sonorensis Type Strain KR-87, a Biofilm Producing Representative of the Genus Deinococcus.</title>
        <authorList>
            <person name="Boren L.S."/>
            <person name="Grosso R.A."/>
            <person name="Hugenberg-Cox A.N."/>
            <person name="Hill J.T.E."/>
            <person name="Albert C.M."/>
            <person name="Tuohy J.M."/>
        </authorList>
    </citation>
    <scope>NUCLEOTIDE SEQUENCE</scope>
    <source>
        <strain evidence="1">KR-87</strain>
    </source>
</reference>
<dbReference type="PANTHER" id="PTHR21180:SF32">
    <property type="entry name" value="ENDONUCLEASE_EXONUCLEASE_PHOSPHATASE FAMILY DOMAIN-CONTAINING PROTEIN 1"/>
    <property type="match status" value="1"/>
</dbReference>
<dbReference type="SUPFAM" id="SSF81585">
    <property type="entry name" value="PsbU/PolX domain-like"/>
    <property type="match status" value="1"/>
</dbReference>
<dbReference type="AlphaFoldDB" id="A0AAU7UEC7"/>
<dbReference type="PANTHER" id="PTHR21180">
    <property type="entry name" value="ENDONUCLEASE/EXONUCLEASE/PHOSPHATASE FAMILY DOMAIN-CONTAINING PROTEIN 1"/>
    <property type="match status" value="1"/>
</dbReference>
<dbReference type="RefSeq" id="WP_350244887.1">
    <property type="nucleotide sequence ID" value="NZ_CP158299.1"/>
</dbReference>
<dbReference type="InterPro" id="IPR051675">
    <property type="entry name" value="Endo/Exo/Phosphatase_dom_1"/>
</dbReference>
<sequence>MLQSTDARWTTALIVAALLCGGWALWPVVAPASAPQVSHQPLPLPPAEAAPEYRTTGSITPLISGRLDLNTATEEQLEALPKIGPALAQRLRAGRPYHSLADLDRVKGVGPALLQTLEPLVRF</sequence>
<dbReference type="KEGG" id="dsc:ABOD76_10980"/>
<dbReference type="Gene3D" id="1.10.150.320">
    <property type="entry name" value="Photosystem II 12 kDa extrinsic protein"/>
    <property type="match status" value="1"/>
</dbReference>
<protein>
    <submittedName>
        <fullName evidence="1">Helix-hairpin-helix domain-containing protein</fullName>
    </submittedName>
</protein>
<dbReference type="GO" id="GO:0015628">
    <property type="term" value="P:protein secretion by the type II secretion system"/>
    <property type="evidence" value="ECO:0007669"/>
    <property type="project" value="TreeGrafter"/>
</dbReference>